<dbReference type="CDD" id="cd03046">
    <property type="entry name" value="GST_N_GTT1_like"/>
    <property type="match status" value="1"/>
</dbReference>
<organism evidence="2 3">
    <name type="scientific">Neotabrizicola shimadae</name>
    <dbReference type="NCBI Taxonomy" id="2807096"/>
    <lineage>
        <taxon>Bacteria</taxon>
        <taxon>Pseudomonadati</taxon>
        <taxon>Pseudomonadota</taxon>
        <taxon>Alphaproteobacteria</taxon>
        <taxon>Rhodobacterales</taxon>
        <taxon>Paracoccaceae</taxon>
        <taxon>Neotabrizicola</taxon>
    </lineage>
</organism>
<dbReference type="SFLD" id="SFLDG01150">
    <property type="entry name" value="Main.1:_Beta-like"/>
    <property type="match status" value="1"/>
</dbReference>
<dbReference type="Gene3D" id="1.20.1050.10">
    <property type="match status" value="1"/>
</dbReference>
<accession>A0A8G0ZU53</accession>
<keyword evidence="3" id="KW-1185">Reference proteome</keyword>
<dbReference type="SUPFAM" id="SSF52833">
    <property type="entry name" value="Thioredoxin-like"/>
    <property type="match status" value="1"/>
</dbReference>
<dbReference type="KEGG" id="nsm:JO391_17400"/>
<dbReference type="EMBL" id="CP069370">
    <property type="protein sequence ID" value="QYZ69485.1"/>
    <property type="molecule type" value="Genomic_DNA"/>
</dbReference>
<gene>
    <name evidence="2" type="ORF">JO391_17400</name>
</gene>
<proteinExistence type="predicted"/>
<feature type="domain" description="GST N-terminal" evidence="1">
    <location>
        <begin position="1"/>
        <end position="84"/>
    </location>
</feature>
<dbReference type="PANTHER" id="PTHR44051">
    <property type="entry name" value="GLUTATHIONE S-TRANSFERASE-RELATED"/>
    <property type="match status" value="1"/>
</dbReference>
<dbReference type="PROSITE" id="PS50404">
    <property type="entry name" value="GST_NTER"/>
    <property type="match status" value="1"/>
</dbReference>
<dbReference type="SUPFAM" id="SSF47616">
    <property type="entry name" value="GST C-terminal domain-like"/>
    <property type="match status" value="1"/>
</dbReference>
<dbReference type="PANTHER" id="PTHR44051:SF8">
    <property type="entry name" value="GLUTATHIONE S-TRANSFERASE GSTA"/>
    <property type="match status" value="1"/>
</dbReference>
<dbReference type="InterPro" id="IPR036249">
    <property type="entry name" value="Thioredoxin-like_sf"/>
</dbReference>
<dbReference type="RefSeq" id="WP_220661703.1">
    <property type="nucleotide sequence ID" value="NZ_CP069370.1"/>
</dbReference>
<sequence length="206" mass="22899">MITFYHSPQSRSSRILSLLEELGNPPEIVLVEVEIPRVMKGTGRRDPGNPHPEGKVPYLEHDGVGIWETSAIALYLTGLFPQSGLGVAQGDPMRGRFLSWMFWYSGVVEPVVIAHLCDLSHPALHASLRGMPEVEARLEAALAEGPWLMGDRFTTCDLMVHSPYVWAPHLTPESPAIRDWVERCRMRPAAVRARERDAAAMARLAA</sequence>
<dbReference type="InterPro" id="IPR036282">
    <property type="entry name" value="Glutathione-S-Trfase_C_sf"/>
</dbReference>
<dbReference type="Gene3D" id="3.40.30.10">
    <property type="entry name" value="Glutaredoxin"/>
    <property type="match status" value="1"/>
</dbReference>
<dbReference type="Proteomes" id="UP000826300">
    <property type="component" value="Chromosome"/>
</dbReference>
<dbReference type="AlphaFoldDB" id="A0A8G0ZU53"/>
<evidence type="ECO:0000313" key="3">
    <source>
        <dbReference type="Proteomes" id="UP000826300"/>
    </source>
</evidence>
<dbReference type="Pfam" id="PF13417">
    <property type="entry name" value="GST_N_3"/>
    <property type="match status" value="1"/>
</dbReference>
<dbReference type="SFLD" id="SFLDS00019">
    <property type="entry name" value="Glutathione_Transferase_(cytos"/>
    <property type="match status" value="1"/>
</dbReference>
<protein>
    <submittedName>
        <fullName evidence="2">Glutathione S-transferase family protein</fullName>
    </submittedName>
</protein>
<dbReference type="CDD" id="cd03207">
    <property type="entry name" value="GST_C_8"/>
    <property type="match status" value="1"/>
</dbReference>
<dbReference type="InterPro" id="IPR040079">
    <property type="entry name" value="Glutathione_S-Trfase"/>
</dbReference>
<dbReference type="SFLD" id="SFLDG00358">
    <property type="entry name" value="Main_(cytGST)"/>
    <property type="match status" value="1"/>
</dbReference>
<dbReference type="InterPro" id="IPR004045">
    <property type="entry name" value="Glutathione_S-Trfase_N"/>
</dbReference>
<reference evidence="2" key="1">
    <citation type="submission" date="2021-02" db="EMBL/GenBank/DDBJ databases">
        <title>Rhodobacter shimadae sp. nov., an aerobic anoxygenic phototrophic bacterium isolated from a hot spring.</title>
        <authorList>
            <person name="Muramatsu S."/>
            <person name="Haruta S."/>
            <person name="Hirose S."/>
            <person name="Hanada S."/>
        </authorList>
    </citation>
    <scope>NUCLEOTIDE SEQUENCE</scope>
    <source>
        <strain evidence="2">N10</strain>
    </source>
</reference>
<name>A0A8G0ZU53_9RHOB</name>
<evidence type="ECO:0000259" key="1">
    <source>
        <dbReference type="PROSITE" id="PS50404"/>
    </source>
</evidence>
<evidence type="ECO:0000313" key="2">
    <source>
        <dbReference type="EMBL" id="QYZ69485.1"/>
    </source>
</evidence>